<gene>
    <name evidence="3" type="ORF">BOTBODRAFT_169880</name>
</gene>
<evidence type="ECO:0000256" key="1">
    <source>
        <dbReference type="SAM" id="MobiDB-lite"/>
    </source>
</evidence>
<keyword evidence="2" id="KW-1133">Transmembrane helix</keyword>
<name>A0A067MYT8_BOTB1</name>
<feature type="compositionally biased region" description="Low complexity" evidence="1">
    <location>
        <begin position="595"/>
        <end position="627"/>
    </location>
</feature>
<dbReference type="InParanoid" id="A0A067MYT8"/>
<protein>
    <submittedName>
        <fullName evidence="3">Uncharacterized protein</fullName>
    </submittedName>
</protein>
<feature type="region of interest" description="Disordered" evidence="1">
    <location>
        <begin position="306"/>
        <end position="627"/>
    </location>
</feature>
<accession>A0A067MYT8</accession>
<reference evidence="4" key="1">
    <citation type="journal article" date="2014" name="Proc. Natl. Acad. Sci. U.S.A.">
        <title>Extensive sampling of basidiomycete genomes demonstrates inadequacy of the white-rot/brown-rot paradigm for wood decay fungi.</title>
        <authorList>
            <person name="Riley R."/>
            <person name="Salamov A.A."/>
            <person name="Brown D.W."/>
            <person name="Nagy L.G."/>
            <person name="Floudas D."/>
            <person name="Held B.W."/>
            <person name="Levasseur A."/>
            <person name="Lombard V."/>
            <person name="Morin E."/>
            <person name="Otillar R."/>
            <person name="Lindquist E.A."/>
            <person name="Sun H."/>
            <person name="LaButti K.M."/>
            <person name="Schmutz J."/>
            <person name="Jabbour D."/>
            <person name="Luo H."/>
            <person name="Baker S.E."/>
            <person name="Pisabarro A.G."/>
            <person name="Walton J.D."/>
            <person name="Blanchette R.A."/>
            <person name="Henrissat B."/>
            <person name="Martin F."/>
            <person name="Cullen D."/>
            <person name="Hibbett D.S."/>
            <person name="Grigoriev I.V."/>
        </authorList>
    </citation>
    <scope>NUCLEOTIDE SEQUENCE [LARGE SCALE GENOMIC DNA]</scope>
    <source>
        <strain evidence="4">FD-172 SS1</strain>
    </source>
</reference>
<feature type="compositionally biased region" description="Polar residues" evidence="1">
    <location>
        <begin position="342"/>
        <end position="352"/>
    </location>
</feature>
<evidence type="ECO:0000256" key="2">
    <source>
        <dbReference type="SAM" id="Phobius"/>
    </source>
</evidence>
<dbReference type="HOGENOM" id="CLU_436119_0_0_1"/>
<feature type="compositionally biased region" description="Polar residues" evidence="1">
    <location>
        <begin position="403"/>
        <end position="415"/>
    </location>
</feature>
<feature type="compositionally biased region" description="Pro residues" evidence="1">
    <location>
        <begin position="22"/>
        <end position="31"/>
    </location>
</feature>
<feature type="compositionally biased region" description="Polar residues" evidence="1">
    <location>
        <begin position="322"/>
        <end position="334"/>
    </location>
</feature>
<proteinExistence type="predicted"/>
<evidence type="ECO:0000313" key="3">
    <source>
        <dbReference type="EMBL" id="KDQ19830.1"/>
    </source>
</evidence>
<keyword evidence="2" id="KW-0472">Membrane</keyword>
<feature type="region of interest" description="Disordered" evidence="1">
    <location>
        <begin position="1"/>
        <end position="142"/>
    </location>
</feature>
<sequence length="627" mass="67161">MPHTVPIPKLRSIVDRLRGRPLPSPPIPPSQTPSSRRLARSADESGDALEIVQQPRAVELAASDTTSENDEKKQLLYSPKRIRGLVHETRSSNERKDKDGERVGKATGDMLESERKHAKNEMLNGPGTERGLPPPNRQRSASRHHFRLSFPTLGHRPLTFFSPRYAAARFSSSLDVSQPEPTPTQGPTNVLALRNHASLGFSVSKHPRMAPFLAPRAISSSSTMAPSAAAASASPSPATSSHHNNSTHTVVIATVTVVCVLVAAAVAYNLVLFWRRRKAAKEATLPPPRPVSEFIADRRSVAQYSSREILSEKPSRPWTANGGLSPTPSAQSFDSPGPRASWVSNDMRTPTTPRADLPRVPSEELSSTEGAPMQLSAIPHESLARPSRRRSSWDPNSPPESIEGNNTPQLGTATPPSAFAARGVSPAGQQPRSLSRNRHSTTSLVSVSDPQRRGAPHSIHGRKVDIVLPEPLAPALHPRTPGDFGSLPPSPARTSTLPRTDSWIDPGRGRAGPSSEIPSAFSRFAHSASVVEPVSVDGQPAARPPRSRAPSRERGRSQSRAGSAHGPRGESAHNLNSKNATPSGSGSDSDEQQRTRGQSQTRGAVASGSGNVRNSISNNNRGRSQDV</sequence>
<feature type="compositionally biased region" description="Polar residues" evidence="1">
    <location>
        <begin position="427"/>
        <end position="449"/>
    </location>
</feature>
<feature type="compositionally biased region" description="Basic and acidic residues" evidence="1">
    <location>
        <begin position="85"/>
        <end position="104"/>
    </location>
</feature>
<keyword evidence="4" id="KW-1185">Reference proteome</keyword>
<feature type="transmembrane region" description="Helical" evidence="2">
    <location>
        <begin position="250"/>
        <end position="271"/>
    </location>
</feature>
<keyword evidence="2" id="KW-0812">Transmembrane</keyword>
<dbReference type="Proteomes" id="UP000027195">
    <property type="component" value="Unassembled WGS sequence"/>
</dbReference>
<dbReference type="AlphaFoldDB" id="A0A067MYT8"/>
<organism evidence="3 4">
    <name type="scientific">Botryobasidium botryosum (strain FD-172 SS1)</name>
    <dbReference type="NCBI Taxonomy" id="930990"/>
    <lineage>
        <taxon>Eukaryota</taxon>
        <taxon>Fungi</taxon>
        <taxon>Dikarya</taxon>
        <taxon>Basidiomycota</taxon>
        <taxon>Agaricomycotina</taxon>
        <taxon>Agaricomycetes</taxon>
        <taxon>Cantharellales</taxon>
        <taxon>Botryobasidiaceae</taxon>
        <taxon>Botryobasidium</taxon>
    </lineage>
</organism>
<evidence type="ECO:0000313" key="4">
    <source>
        <dbReference type="Proteomes" id="UP000027195"/>
    </source>
</evidence>
<feature type="compositionally biased region" description="Polar residues" evidence="1">
    <location>
        <begin position="573"/>
        <end position="587"/>
    </location>
</feature>
<dbReference type="EMBL" id="KL198018">
    <property type="protein sequence ID" value="KDQ19830.1"/>
    <property type="molecule type" value="Genomic_DNA"/>
</dbReference>